<feature type="region of interest" description="Disordered" evidence="1">
    <location>
        <begin position="522"/>
        <end position="546"/>
    </location>
</feature>
<reference evidence="2" key="1">
    <citation type="submission" date="2020-08" db="EMBL/GenBank/DDBJ databases">
        <title>Genome sequencing and assembly of the red palm weevil Rhynchophorus ferrugineus.</title>
        <authorList>
            <person name="Dias G.B."/>
            <person name="Bergman C.M."/>
            <person name="Manee M."/>
        </authorList>
    </citation>
    <scope>NUCLEOTIDE SEQUENCE</scope>
    <source>
        <strain evidence="2">AA-2017</strain>
        <tissue evidence="2">Whole larva</tissue>
    </source>
</reference>
<feature type="compositionally biased region" description="Basic and acidic residues" evidence="1">
    <location>
        <begin position="307"/>
        <end position="320"/>
    </location>
</feature>
<accession>A0A834IBU1</accession>
<feature type="region of interest" description="Disordered" evidence="1">
    <location>
        <begin position="462"/>
        <end position="490"/>
    </location>
</feature>
<dbReference type="AlphaFoldDB" id="A0A834IBU1"/>
<feature type="compositionally biased region" description="Polar residues" evidence="1">
    <location>
        <begin position="336"/>
        <end position="346"/>
    </location>
</feature>
<feature type="compositionally biased region" description="Polar residues" evidence="1">
    <location>
        <begin position="601"/>
        <end position="626"/>
    </location>
</feature>
<keyword evidence="3" id="KW-1185">Reference proteome</keyword>
<feature type="compositionally biased region" description="Polar residues" evidence="1">
    <location>
        <begin position="225"/>
        <end position="262"/>
    </location>
</feature>
<dbReference type="EMBL" id="JAACXV010000408">
    <property type="protein sequence ID" value="KAF7278105.1"/>
    <property type="molecule type" value="Genomic_DNA"/>
</dbReference>
<gene>
    <name evidence="2" type="ORF">GWI33_008868</name>
</gene>
<organism evidence="2 3">
    <name type="scientific">Rhynchophorus ferrugineus</name>
    <name type="common">Red palm weevil</name>
    <name type="synonym">Curculio ferrugineus</name>
    <dbReference type="NCBI Taxonomy" id="354439"/>
    <lineage>
        <taxon>Eukaryota</taxon>
        <taxon>Metazoa</taxon>
        <taxon>Ecdysozoa</taxon>
        <taxon>Arthropoda</taxon>
        <taxon>Hexapoda</taxon>
        <taxon>Insecta</taxon>
        <taxon>Pterygota</taxon>
        <taxon>Neoptera</taxon>
        <taxon>Endopterygota</taxon>
        <taxon>Coleoptera</taxon>
        <taxon>Polyphaga</taxon>
        <taxon>Cucujiformia</taxon>
        <taxon>Curculionidae</taxon>
        <taxon>Dryophthorinae</taxon>
        <taxon>Rhynchophorus</taxon>
    </lineage>
</organism>
<feature type="region of interest" description="Disordered" evidence="1">
    <location>
        <begin position="202"/>
        <end position="271"/>
    </location>
</feature>
<name>A0A834IBU1_RHYFE</name>
<evidence type="ECO:0000256" key="1">
    <source>
        <dbReference type="SAM" id="MobiDB-lite"/>
    </source>
</evidence>
<feature type="compositionally biased region" description="Low complexity" evidence="1">
    <location>
        <begin position="479"/>
        <end position="490"/>
    </location>
</feature>
<dbReference type="Proteomes" id="UP000625711">
    <property type="component" value="Unassembled WGS sequence"/>
</dbReference>
<feature type="region of interest" description="Disordered" evidence="1">
    <location>
        <begin position="301"/>
        <end position="356"/>
    </location>
</feature>
<evidence type="ECO:0000313" key="3">
    <source>
        <dbReference type="Proteomes" id="UP000625711"/>
    </source>
</evidence>
<sequence>MAAVSPPPISTFSISEADQKKTVYTLLSNINKPKSVSVAKSDSLTSEDLVILRHNPATNENSINRSAYLKLHRNTSPNRNSVIDKLKENFESNQQSNRPVARARRNRLTKSQLLLPRKHSVKTDRYSLNIEKRKDVNSNHIGSSRDTLSNDEDQYVTIVRRSDSEESIVKIKEVLSAFTLDTEMEKKNKTGLRKFFSAFRNKDKKKKSDDNNKTQNKDNAGMYSDNYQNESNNFSRQSTFRHTTGGENYSIKSPTQKPTVQRSDSDAKVPNPYLDEKIEREYAQQHINQFNKVKQNFENGVCQNSDSTKDRYTPMDKPLKDSSSSASTLESDKSNIYANEPQQPNDDSTDDVKDTISPIPTARIVENKRDTPPRLLETKQDVRLVNPKALIPINSERALPNPYQNVYVKSPVNVSPPNATRQSRNEQYQIMILPMETTPQRPNLSDTYGTVFDSIEDRTLYVGSGSTRTSPKETDKVPRSPSLEPSKLKLPPNREIVPLAPRVRSPIPSDNVSTEKIIATELLKARKSPTPTKRNNRDYSPSHQRLEIDIDYPDNIKNVSKDSLLLSTDNLSAKPPSGTTNKQPFKPIQENGRFGSDNHRQSQASPSSADTLYRRSQSSPLGSTDKIITNAQVHINPSVNRTPTPNNSMQNLSLSPIKSFNGTARSITPSVLKANDSPKTPQKEDIRKSVEAYYWKEVRKLKDREDQELYMLQMQYENCYPYFEEPTSVRRSRSLSPSASRNSRRSLSLPRDIKTQPQTVVAPEKRYYPNAIPENHAVHHQVHPKSLQQIQFQQQKYFNRAAPERRTFDGGSPRKIDSTSSLYRPIFKRGSLNTPIQQTIDDPLKRKVSFSGASDQNVQSWPTKNGFTKSPPQRRILDKSQSQLDDDVFVPSTPNDIRYNQFRTNSRTDSTNEQLYYNTKPNTVRANGDQFYISKGNINPQYMTQKQIAEGPYAQRVAQFDDALYGQPRDSLVPQPQMPVLVRHGSIQIAEELGYMPRPGLRRVSYQNNNIARRPSAAPTPTQELHGGKTPQPLQLRREIILNDEIFGQFGGYVPNQDIVRGSQTPSIYSSRQSIAEYPQIHDMDNPRVQQTGVIMGQLHRNPGSPMMVRNSYSQLPAREPFVRNSRLTASANDMYHRPQQNVPYSTEQLYGRLDSQMNETEVFNRPLPPVPQGRKMMNRNMISDTESVSDINDVHRMMNGTRSRGIYGK</sequence>
<protein>
    <submittedName>
        <fullName evidence="2">Uncharacterized protein</fullName>
    </submittedName>
</protein>
<feature type="region of interest" description="Disordered" evidence="1">
    <location>
        <begin position="728"/>
        <end position="751"/>
    </location>
</feature>
<feature type="compositionally biased region" description="Polar residues" evidence="1">
    <location>
        <begin position="568"/>
        <end position="583"/>
    </location>
</feature>
<feature type="region of interest" description="Disordered" evidence="1">
    <location>
        <begin position="568"/>
        <end position="626"/>
    </location>
</feature>
<comment type="caution">
    <text evidence="2">The sequence shown here is derived from an EMBL/GenBank/DDBJ whole genome shotgun (WGS) entry which is preliminary data.</text>
</comment>
<feature type="region of interest" description="Disordered" evidence="1">
    <location>
        <begin position="1012"/>
        <end position="1031"/>
    </location>
</feature>
<feature type="compositionally biased region" description="Polar residues" evidence="1">
    <location>
        <begin position="529"/>
        <end position="543"/>
    </location>
</feature>
<feature type="compositionally biased region" description="Polar residues" evidence="1">
    <location>
        <begin position="851"/>
        <end position="871"/>
    </location>
</feature>
<feature type="region of interest" description="Disordered" evidence="1">
    <location>
        <begin position="851"/>
        <end position="896"/>
    </location>
</feature>
<evidence type="ECO:0000313" key="2">
    <source>
        <dbReference type="EMBL" id="KAF7278105.1"/>
    </source>
</evidence>
<proteinExistence type="predicted"/>
<dbReference type="OrthoDB" id="6723810at2759"/>
<feature type="compositionally biased region" description="Basic and acidic residues" evidence="1">
    <location>
        <begin position="206"/>
        <end position="216"/>
    </location>
</feature>
<feature type="compositionally biased region" description="Low complexity" evidence="1">
    <location>
        <begin position="734"/>
        <end position="750"/>
    </location>
</feature>